<dbReference type="GO" id="GO:0032259">
    <property type="term" value="P:methylation"/>
    <property type="evidence" value="ECO:0007669"/>
    <property type="project" value="UniProtKB-KW"/>
</dbReference>
<dbReference type="GO" id="GO:0008168">
    <property type="term" value="F:methyltransferase activity"/>
    <property type="evidence" value="ECO:0007669"/>
    <property type="project" value="UniProtKB-KW"/>
</dbReference>
<dbReference type="InterPro" id="IPR036922">
    <property type="entry name" value="Rieske_2Fe-2S_sf"/>
</dbReference>
<dbReference type="Gene3D" id="2.102.10.10">
    <property type="entry name" value="Rieske [2Fe-2S] iron-sulphur domain"/>
    <property type="match status" value="1"/>
</dbReference>
<feature type="domain" description="Rieske" evidence="6">
    <location>
        <begin position="7"/>
        <end position="109"/>
    </location>
</feature>
<evidence type="ECO:0000313" key="7">
    <source>
        <dbReference type="EMBL" id="MBB4858633.1"/>
    </source>
</evidence>
<keyword evidence="4" id="KW-0408">Iron</keyword>
<dbReference type="GO" id="GO:0018489">
    <property type="term" value="F:vanillate monooxygenase activity"/>
    <property type="evidence" value="ECO:0007669"/>
    <property type="project" value="UniProtKB-EC"/>
</dbReference>
<dbReference type="CDD" id="cd08878">
    <property type="entry name" value="RHO_alpha_C_DMO-like"/>
    <property type="match status" value="1"/>
</dbReference>
<dbReference type="EMBL" id="JACHLR010000007">
    <property type="protein sequence ID" value="MBB4858633.1"/>
    <property type="molecule type" value="Genomic_DNA"/>
</dbReference>
<comment type="caution">
    <text evidence="7">The sequence shown here is derived from an EMBL/GenBank/DDBJ whole genome shotgun (WGS) entry which is preliminary data.</text>
</comment>
<dbReference type="SUPFAM" id="SSF55961">
    <property type="entry name" value="Bet v1-like"/>
    <property type="match status" value="1"/>
</dbReference>
<dbReference type="PANTHER" id="PTHR21266:SF60">
    <property type="entry name" value="3-KETOSTEROID-9-ALPHA-MONOOXYGENASE, OXYGENASE COMPONENT"/>
    <property type="match status" value="1"/>
</dbReference>
<evidence type="ECO:0000313" key="8">
    <source>
        <dbReference type="Proteomes" id="UP000555448"/>
    </source>
</evidence>
<reference evidence="7 8" key="1">
    <citation type="submission" date="2020-08" db="EMBL/GenBank/DDBJ databases">
        <title>Functional genomics of gut bacteria from endangered species of beetles.</title>
        <authorList>
            <person name="Carlos-Shanley C."/>
        </authorList>
    </citation>
    <scope>NUCLEOTIDE SEQUENCE [LARGE SCALE GENOMIC DNA]</scope>
    <source>
        <strain evidence="7 8">S00245</strain>
    </source>
</reference>
<evidence type="ECO:0000256" key="3">
    <source>
        <dbReference type="ARBA" id="ARBA00023002"/>
    </source>
</evidence>
<keyword evidence="7" id="KW-0808">Transferase</keyword>
<dbReference type="AlphaFoldDB" id="A0A7W7KAQ8"/>
<dbReference type="Gene3D" id="3.90.380.10">
    <property type="entry name" value="Naphthalene 1,2-dioxygenase Alpha Subunit, Chain A, domain 1"/>
    <property type="match status" value="1"/>
</dbReference>
<organism evidence="7 8">
    <name type="scientific">Novosphingobium chloroacetimidivorans</name>
    <dbReference type="NCBI Taxonomy" id="1428314"/>
    <lineage>
        <taxon>Bacteria</taxon>
        <taxon>Pseudomonadati</taxon>
        <taxon>Pseudomonadota</taxon>
        <taxon>Alphaproteobacteria</taxon>
        <taxon>Sphingomonadales</taxon>
        <taxon>Sphingomonadaceae</taxon>
        <taxon>Novosphingobium</taxon>
    </lineage>
</organism>
<dbReference type="EC" id="1.14.13.82" evidence="7"/>
<keyword evidence="8" id="KW-1185">Reference proteome</keyword>
<protein>
    <submittedName>
        <fullName evidence="7">Vanillate O-demethylase monooxygenase subunit</fullName>
        <ecNumber evidence="7">1.14.13.82</ecNumber>
    </submittedName>
</protein>
<evidence type="ECO:0000256" key="5">
    <source>
        <dbReference type="ARBA" id="ARBA00023014"/>
    </source>
</evidence>
<dbReference type="Pfam" id="PF00355">
    <property type="entry name" value="Rieske"/>
    <property type="match status" value="1"/>
</dbReference>
<dbReference type="RefSeq" id="WP_184244478.1">
    <property type="nucleotide sequence ID" value="NZ_JACHLR010000007.1"/>
</dbReference>
<dbReference type="PROSITE" id="PS51296">
    <property type="entry name" value="RIESKE"/>
    <property type="match status" value="1"/>
</dbReference>
<name>A0A7W7KAQ8_9SPHN</name>
<accession>A0A7W7KAQ8</accession>
<sequence length="352" mass="40018">MFIRNIWYVAGWASEVTQGQLLARTLLDTPVVLWRDSEGVAHAFEDRCCHRGAPLSLGRLEGNCLRCMYHGLLFDASGKCVEVPSQDKIPLYAKVKTFPITEKATFLWIWMGDPDKADPSLIPDMPWMESPDWAHIEGYTHYDTNYLLLCDNLLDLAHIAYVHATTLGGDEDYARTPAKIERLPNGLRVTRWTENQNPPPFVQQVKNYTTKVDRWNDYDFLLPGLFMMDSGTVPTGQGGREGGRVDAAGFYSSQAITPETENSAHYWYCQPHNFAIDDPEVTRKVMTAVEEAFMEDKFMISAQAKVLERDPDFRMIPIKADEGLTRFRNLVEQRLREERAEETAASKEAALA</sequence>
<keyword evidence="5" id="KW-0411">Iron-sulfur</keyword>
<keyword evidence="7" id="KW-0503">Monooxygenase</keyword>
<keyword evidence="7" id="KW-0489">Methyltransferase</keyword>
<dbReference type="InterPro" id="IPR017941">
    <property type="entry name" value="Rieske_2Fe-2S"/>
</dbReference>
<keyword evidence="1" id="KW-0001">2Fe-2S</keyword>
<evidence type="ECO:0000256" key="2">
    <source>
        <dbReference type="ARBA" id="ARBA00022723"/>
    </source>
</evidence>
<dbReference type="PANTHER" id="PTHR21266">
    <property type="entry name" value="IRON-SULFUR DOMAIN CONTAINING PROTEIN"/>
    <property type="match status" value="1"/>
</dbReference>
<dbReference type="Proteomes" id="UP000555448">
    <property type="component" value="Unassembled WGS sequence"/>
</dbReference>
<evidence type="ECO:0000256" key="1">
    <source>
        <dbReference type="ARBA" id="ARBA00022714"/>
    </source>
</evidence>
<dbReference type="InterPro" id="IPR044043">
    <property type="entry name" value="VanA_C_cat"/>
</dbReference>
<dbReference type="InterPro" id="IPR050584">
    <property type="entry name" value="Cholesterol_7-desaturase"/>
</dbReference>
<gene>
    <name evidence="7" type="ORF">HNO88_001959</name>
</gene>
<dbReference type="SUPFAM" id="SSF50022">
    <property type="entry name" value="ISP domain"/>
    <property type="match status" value="1"/>
</dbReference>
<keyword evidence="2" id="KW-0479">Metal-binding</keyword>
<dbReference type="Pfam" id="PF19112">
    <property type="entry name" value="VanA_C"/>
    <property type="match status" value="1"/>
</dbReference>
<evidence type="ECO:0000256" key="4">
    <source>
        <dbReference type="ARBA" id="ARBA00023004"/>
    </source>
</evidence>
<dbReference type="GO" id="GO:0051537">
    <property type="term" value="F:2 iron, 2 sulfur cluster binding"/>
    <property type="evidence" value="ECO:0007669"/>
    <property type="project" value="UniProtKB-KW"/>
</dbReference>
<evidence type="ECO:0000259" key="6">
    <source>
        <dbReference type="PROSITE" id="PS51296"/>
    </source>
</evidence>
<dbReference type="GO" id="GO:0046872">
    <property type="term" value="F:metal ion binding"/>
    <property type="evidence" value="ECO:0007669"/>
    <property type="project" value="UniProtKB-KW"/>
</dbReference>
<keyword evidence="3 7" id="KW-0560">Oxidoreductase</keyword>
<proteinExistence type="predicted"/>